<keyword evidence="3" id="KW-1185">Reference proteome</keyword>
<evidence type="ECO:0000313" key="3">
    <source>
        <dbReference type="Proteomes" id="UP000000810"/>
    </source>
</evidence>
<accession>Q9UYM6</accession>
<dbReference type="Proteomes" id="UP000009139">
    <property type="component" value="Chromosome"/>
</dbReference>
<name>Q9UYM6_PYRAB</name>
<sequence length="175" mass="18925">MNKLFGIALFLAGLMLAVGAGANFRYFEADRDMTVAIVSDDSELIDLTPVQPYVYLNNGKLTVEISSGHPEYPGYGDGLSTDSLYVFEEMFNVSNELWENAGQDYPICVTIKAQLPVKVFAGTYDSPIAGPDDTISFTVYHGQPVPVGMIFDNTGLDLGGHQIQLDISAVAGECE</sequence>
<protein>
    <recommendedName>
        <fullName evidence="5">DUF1102 domain-containing protein</fullName>
    </recommendedName>
</protein>
<evidence type="ECO:0008006" key="5">
    <source>
        <dbReference type="Google" id="ProtNLM"/>
    </source>
</evidence>
<dbReference type="KEGG" id="pab:PAB0982"/>
<reference evidence="1" key="1">
    <citation type="submission" date="1999-07" db="EMBL/GenBank/DDBJ databases">
        <authorList>
            <person name="Genoscope"/>
        </authorList>
    </citation>
    <scope>NUCLEOTIDE SEQUENCE</scope>
    <source>
        <strain evidence="1">Orsay</strain>
    </source>
</reference>
<reference evidence="2 4" key="5">
    <citation type="journal article" date="2012" name="Curr. Microbiol.">
        <title>Re-annotation of two hyperthermophilic archaea Pyrococcus abyssi GE5 and Pyrococcus furiosus DSM 3638.</title>
        <authorList>
            <person name="Gao J."/>
            <person name="Wang J."/>
        </authorList>
    </citation>
    <scope>GENOME REANNOTATION</scope>
    <source>
        <strain evidence="2">GE5</strain>
        <strain evidence="4">GE5 / Orsay</strain>
    </source>
</reference>
<gene>
    <name evidence="1" type="ordered locus">PAB0982</name>
</gene>
<dbReference type="AlphaFoldDB" id="Q9UYM6"/>
<dbReference type="InterPro" id="IPR009482">
    <property type="entry name" value="DUF1102"/>
</dbReference>
<dbReference type="HOGENOM" id="CLU_116585_0_0_2"/>
<dbReference type="PATRIC" id="fig|272844.11.peg.1579"/>
<evidence type="ECO:0000313" key="2">
    <source>
        <dbReference type="EMBL" id="CCE70933.1"/>
    </source>
</evidence>
<proteinExistence type="predicted"/>
<organism evidence="1 3">
    <name type="scientific">Pyrococcus abyssi (strain GE5 / Orsay)</name>
    <dbReference type="NCBI Taxonomy" id="272844"/>
    <lineage>
        <taxon>Archaea</taxon>
        <taxon>Methanobacteriati</taxon>
        <taxon>Methanobacteriota</taxon>
        <taxon>Thermococci</taxon>
        <taxon>Thermococcales</taxon>
        <taxon>Thermococcaceae</taxon>
        <taxon>Pyrococcus</taxon>
    </lineage>
</organism>
<dbReference type="OrthoDB" id="85476at2157"/>
<dbReference type="EMBL" id="HE613800">
    <property type="protein sequence ID" value="CCE70933.1"/>
    <property type="molecule type" value="Genomic_DNA"/>
</dbReference>
<dbReference type="Pfam" id="PF06510">
    <property type="entry name" value="DUF1102"/>
    <property type="match status" value="1"/>
</dbReference>
<reference evidence="1" key="2">
    <citation type="journal article" date="2000" name="J. Mol. Biol.">
        <title>Archaeal homologs of eukaryotic methylation guide small nucleolar RNAs: lessons from the Pyrococcus genomes.</title>
        <authorList>
            <person name="Gaspin C."/>
            <person name="Cavaille J."/>
            <person name="Erauso G."/>
        </authorList>
    </citation>
    <scope>NUCLEOTIDE SEQUENCE</scope>
    <source>
        <strain evidence="1">Orsay</strain>
    </source>
</reference>
<dbReference type="PIR" id="E75061">
    <property type="entry name" value="E75061"/>
</dbReference>
<reference evidence="1" key="3">
    <citation type="journal article" date="2001" name="Genome Res.">
        <title>Genome evolution at the genus level: comparison of three complete genomes of hyperthermophilic archaea.</title>
        <authorList>
            <person name="Lecompte O."/>
            <person name="Ripp R."/>
            <person name="Puzos-Barbe V."/>
            <person name="Duprat S."/>
            <person name="Heilig R."/>
            <person name="Dietrich J."/>
            <person name="Thierry J.C."/>
            <person name="Poch O."/>
        </authorList>
    </citation>
    <scope>NUCLEOTIDE SEQUENCE</scope>
    <source>
        <strain evidence="1">Orsay</strain>
    </source>
</reference>
<dbReference type="EMBL" id="AJ248287">
    <property type="protein sequence ID" value="CAB50386.1"/>
    <property type="molecule type" value="Genomic_DNA"/>
</dbReference>
<evidence type="ECO:0000313" key="4">
    <source>
        <dbReference type="Proteomes" id="UP000009139"/>
    </source>
</evidence>
<dbReference type="STRING" id="272844.PAB0982"/>
<reference evidence="1 3" key="4">
    <citation type="journal article" date="2003" name="Mol. Microbiol.">
        <title>An integrated analysis of the genome of the hyperthermophilic archaeon Pyrococcus abyssi.</title>
        <authorList>
            <person name="Cohen G."/>
            <person name="Barbe V."/>
            <person name="Flament D."/>
            <person name="Galperin M."/>
            <person name="Heilig R."/>
            <person name="Ripp R."/>
            <person name="Lecompte O."/>
            <person name="Prieur D."/>
            <person name="Poch O."/>
            <person name="Quellerou J."/>
            <person name="Thierry J.C."/>
            <person name="Van der Oost J."/>
            <person name="Weissenbach J."/>
            <person name="Zivanovic Y."/>
            <person name="Forterre P."/>
        </authorList>
    </citation>
    <scope>NUCLEOTIDE SEQUENCE [LARGE SCALE GENOMIC DNA]</scope>
    <source>
        <strain evidence="3">GE5 / Orsay</strain>
        <strain evidence="1">Orsay</strain>
    </source>
</reference>
<dbReference type="Proteomes" id="UP000000810">
    <property type="component" value="Chromosome"/>
</dbReference>
<evidence type="ECO:0000313" key="1">
    <source>
        <dbReference type="EMBL" id="CAB50386.1"/>
    </source>
</evidence>
<dbReference type="RefSeq" id="WP_010868599.1">
    <property type="nucleotide sequence ID" value="NC_000868.1"/>
</dbReference>
<dbReference type="eggNOG" id="arCOG02696">
    <property type="taxonomic scope" value="Archaea"/>
</dbReference>